<dbReference type="Pfam" id="PF12697">
    <property type="entry name" value="Abhydrolase_6"/>
    <property type="match status" value="1"/>
</dbReference>
<dbReference type="InterPro" id="IPR029058">
    <property type="entry name" value="AB_hydrolase_fold"/>
</dbReference>
<feature type="domain" description="AB hydrolase-1" evidence="1">
    <location>
        <begin position="31"/>
        <end position="275"/>
    </location>
</feature>
<sequence>MAAYVGKRYTSGNGLDLYYRDYGTADGRLPVVCLPGLTRNSADFETLALHLSAAGRRVISPDFRGRGLSAYDPEFMNYVPPTYAGDTIGLLAGLGIGRAFFVGTSLGGIVTQLIALAAPSLVAGAVLNDIGPELDPAGLARIASYAGLQADPATWDEAVAQIRTVNLSQFPDVDDATWARFARAVFTEKPDGGLRPNYDPKIGDAMRAGGPPVDMWPIFAGLGAVPTLVLRGVLSDLLASSTVERMKAAKPDLVAVEVPGRGHAPFLDEPAALAAIDALLARVDG</sequence>
<protein>
    <submittedName>
        <fullName evidence="2">Alpha/beta hydrolase</fullName>
    </submittedName>
</protein>
<gene>
    <name evidence="2" type="ORF">DKG75_13670</name>
</gene>
<keyword evidence="3" id="KW-1185">Reference proteome</keyword>
<dbReference type="SUPFAM" id="SSF53474">
    <property type="entry name" value="alpha/beta-Hydrolases"/>
    <property type="match status" value="1"/>
</dbReference>
<dbReference type="InterPro" id="IPR000073">
    <property type="entry name" value="AB_hydrolase_1"/>
</dbReference>
<evidence type="ECO:0000313" key="3">
    <source>
        <dbReference type="Proteomes" id="UP000246077"/>
    </source>
</evidence>
<comment type="caution">
    <text evidence="2">The sequence shown here is derived from an EMBL/GenBank/DDBJ whole genome shotgun (WGS) entry which is preliminary data.</text>
</comment>
<dbReference type="GO" id="GO:0016787">
    <property type="term" value="F:hydrolase activity"/>
    <property type="evidence" value="ECO:0007669"/>
    <property type="project" value="UniProtKB-KW"/>
</dbReference>
<dbReference type="InterPro" id="IPR050228">
    <property type="entry name" value="Carboxylesterase_BioH"/>
</dbReference>
<dbReference type="PANTHER" id="PTHR43194:SF2">
    <property type="entry name" value="PEROXISOMAL MEMBRANE PROTEIN LPX1"/>
    <property type="match status" value="1"/>
</dbReference>
<organism evidence="2 3">
    <name type="scientific">Zavarzinia compransoris</name>
    <dbReference type="NCBI Taxonomy" id="1264899"/>
    <lineage>
        <taxon>Bacteria</taxon>
        <taxon>Pseudomonadati</taxon>
        <taxon>Pseudomonadota</taxon>
        <taxon>Alphaproteobacteria</taxon>
        <taxon>Rhodospirillales</taxon>
        <taxon>Zavarziniaceae</taxon>
        <taxon>Zavarzinia</taxon>
    </lineage>
</organism>
<dbReference type="AlphaFoldDB" id="A0A317E318"/>
<dbReference type="OrthoDB" id="9791366at2"/>
<name>A0A317E318_9PROT</name>
<dbReference type="Gene3D" id="3.40.50.1820">
    <property type="entry name" value="alpha/beta hydrolase"/>
    <property type="match status" value="1"/>
</dbReference>
<evidence type="ECO:0000259" key="1">
    <source>
        <dbReference type="Pfam" id="PF12697"/>
    </source>
</evidence>
<dbReference type="EMBL" id="QGLF01000003">
    <property type="protein sequence ID" value="PWR21031.1"/>
    <property type="molecule type" value="Genomic_DNA"/>
</dbReference>
<reference evidence="3" key="1">
    <citation type="submission" date="2018-05" db="EMBL/GenBank/DDBJ databases">
        <title>Zavarzinia sp. HR-AS.</title>
        <authorList>
            <person name="Lee Y."/>
            <person name="Jeon C.O."/>
        </authorList>
    </citation>
    <scope>NUCLEOTIDE SEQUENCE [LARGE SCALE GENOMIC DNA]</scope>
    <source>
        <strain evidence="3">DSM 1231</strain>
    </source>
</reference>
<dbReference type="Proteomes" id="UP000246077">
    <property type="component" value="Unassembled WGS sequence"/>
</dbReference>
<keyword evidence="2" id="KW-0378">Hydrolase</keyword>
<proteinExistence type="predicted"/>
<accession>A0A317E318</accession>
<dbReference type="PANTHER" id="PTHR43194">
    <property type="entry name" value="HYDROLASE ALPHA/BETA FOLD FAMILY"/>
    <property type="match status" value="1"/>
</dbReference>
<evidence type="ECO:0000313" key="2">
    <source>
        <dbReference type="EMBL" id="PWR21031.1"/>
    </source>
</evidence>
<dbReference type="RefSeq" id="WP_109921675.1">
    <property type="nucleotide sequence ID" value="NZ_QGLF01000003.1"/>
</dbReference>